<dbReference type="InterPro" id="IPR004360">
    <property type="entry name" value="Glyas_Fos-R_dOase_dom"/>
</dbReference>
<dbReference type="InterPro" id="IPR052164">
    <property type="entry name" value="Anthracycline_SecMetBiosynth"/>
</dbReference>
<dbReference type="PROSITE" id="PS51819">
    <property type="entry name" value="VOC"/>
    <property type="match status" value="1"/>
</dbReference>
<dbReference type="InterPro" id="IPR029068">
    <property type="entry name" value="Glyas_Bleomycin-R_OHBP_Dase"/>
</dbReference>
<evidence type="ECO:0000313" key="2">
    <source>
        <dbReference type="EMBL" id="RYP87497.1"/>
    </source>
</evidence>
<accession>A0A4Q4ZH07</accession>
<proteinExistence type="predicted"/>
<dbReference type="SUPFAM" id="SSF54593">
    <property type="entry name" value="Glyoxalase/Bleomycin resistance protein/Dihydroxybiphenyl dioxygenase"/>
    <property type="match status" value="1"/>
</dbReference>
<evidence type="ECO:0000313" key="3">
    <source>
        <dbReference type="Proteomes" id="UP000295198"/>
    </source>
</evidence>
<name>A0A4Q4ZH07_9ACTN</name>
<dbReference type="Pfam" id="PF00903">
    <property type="entry name" value="Glyoxalase"/>
    <property type="match status" value="1"/>
</dbReference>
<feature type="domain" description="VOC" evidence="1">
    <location>
        <begin position="7"/>
        <end position="117"/>
    </location>
</feature>
<sequence>MESTHHTIADVELAADDLAVSTAFYAAAFGWSVDDYGPTYAGIRASSGDGEVGGLNTSNSGGPGGALVLLTSDDVDASLAAVETTGGRVVTPVEAYSGGRRFTFADPAGTVLGVFQSD</sequence>
<dbReference type="AlphaFoldDB" id="A0A4Q4ZH07"/>
<dbReference type="EMBL" id="SDKM01000006">
    <property type="protein sequence ID" value="RYP87497.1"/>
    <property type="molecule type" value="Genomic_DNA"/>
</dbReference>
<dbReference type="RefSeq" id="WP_134714918.1">
    <property type="nucleotide sequence ID" value="NZ_SDKM01000006.1"/>
</dbReference>
<organism evidence="2 3">
    <name type="scientific">Nocardioides guangzhouensis</name>
    <dbReference type="NCBI Taxonomy" id="2497878"/>
    <lineage>
        <taxon>Bacteria</taxon>
        <taxon>Bacillati</taxon>
        <taxon>Actinomycetota</taxon>
        <taxon>Actinomycetes</taxon>
        <taxon>Propionibacteriales</taxon>
        <taxon>Nocardioidaceae</taxon>
        <taxon>Nocardioides</taxon>
    </lineage>
</organism>
<protein>
    <submittedName>
        <fullName evidence="2">VOC family protein</fullName>
    </submittedName>
</protein>
<evidence type="ECO:0000259" key="1">
    <source>
        <dbReference type="PROSITE" id="PS51819"/>
    </source>
</evidence>
<dbReference type="Gene3D" id="3.10.180.10">
    <property type="entry name" value="2,3-Dihydroxybiphenyl 1,2-Dioxygenase, domain 1"/>
    <property type="match status" value="1"/>
</dbReference>
<dbReference type="PANTHER" id="PTHR33993">
    <property type="entry name" value="GLYOXALASE-RELATED"/>
    <property type="match status" value="1"/>
</dbReference>
<reference evidence="2 3" key="1">
    <citation type="submission" date="2019-01" db="EMBL/GenBank/DDBJ databases">
        <title>Nocardioides guangzhouensis sp. nov., an actinobacterium isolated from soil.</title>
        <authorList>
            <person name="Fu Y."/>
            <person name="Cai Y."/>
            <person name="Lin Z."/>
            <person name="Chen P."/>
        </authorList>
    </citation>
    <scope>NUCLEOTIDE SEQUENCE [LARGE SCALE GENOMIC DNA]</scope>
    <source>
        <strain evidence="2 3">130</strain>
    </source>
</reference>
<dbReference type="InterPro" id="IPR037523">
    <property type="entry name" value="VOC_core"/>
</dbReference>
<gene>
    <name evidence="2" type="ORF">EKO23_05515</name>
</gene>
<keyword evidence="3" id="KW-1185">Reference proteome</keyword>
<dbReference type="PANTHER" id="PTHR33993:SF1">
    <property type="entry name" value="GLYOXALASE FAMILY PROTEIN"/>
    <property type="match status" value="1"/>
</dbReference>
<dbReference type="OrthoDB" id="9793039at2"/>
<dbReference type="Proteomes" id="UP000295198">
    <property type="component" value="Unassembled WGS sequence"/>
</dbReference>
<comment type="caution">
    <text evidence="2">The sequence shown here is derived from an EMBL/GenBank/DDBJ whole genome shotgun (WGS) entry which is preliminary data.</text>
</comment>